<keyword evidence="2" id="KW-0472">Membrane</keyword>
<gene>
    <name evidence="3" type="ORF">AB5J56_24825</name>
</gene>
<evidence type="ECO:0008006" key="4">
    <source>
        <dbReference type="Google" id="ProtNLM"/>
    </source>
</evidence>
<keyword evidence="2" id="KW-1133">Transmembrane helix</keyword>
<proteinExistence type="predicted"/>
<evidence type="ECO:0000256" key="1">
    <source>
        <dbReference type="SAM" id="MobiDB-lite"/>
    </source>
</evidence>
<sequence length="470" mass="51744">MTSYDQRGQHVGSQFNADSIGLTFNFPKDENHRYLGIQALQARLYPEAEARFRKAIELGDADGDLRYYLALAMLAGRTPRTVDGPTIRSIEEQLQAAVRAPGARPHAYALWAVIREDHYEGQGRAYDPPTPHELMASAHDADVRHIMEIVTLVEATESAVWRALVERVGVAPLPQSGRNREPRGRNTERARLMRKYFTPVPDPLDASTDQALMLGGGGGAVIGLVTLVAASGGGAFLGFVLLVAGAIVGVKAAGRYLEKKKEFDAAWEASHPRPSDAQVAQWFDEDKAFVAQHAHQRLNISGLRLVTRLVPLYGQDVNSEIQVGGDGIVRFSRYRAVLVAMTESHLSACLCTWDFVTGELLEDKTYEYYYRDIVSLTTHTNHRSGNALRGDLNESSRNGRNSRRYQVTQAREFRLEVASGGGIEVVTHVSIAMEDGSEEANSQSPTIPESGEGDALKAIHAQLRLRKGER</sequence>
<feature type="transmembrane region" description="Helical" evidence="2">
    <location>
        <begin position="236"/>
        <end position="254"/>
    </location>
</feature>
<accession>A0AB39PD63</accession>
<reference evidence="3" key="1">
    <citation type="submission" date="2024-07" db="EMBL/GenBank/DDBJ databases">
        <authorList>
            <person name="Yu S.T."/>
        </authorList>
    </citation>
    <scope>NUCLEOTIDE SEQUENCE</scope>
    <source>
        <strain evidence="3">R21</strain>
    </source>
</reference>
<protein>
    <recommendedName>
        <fullName evidence="4">Tetratricopeptide repeat protein</fullName>
    </recommendedName>
</protein>
<evidence type="ECO:0000313" key="3">
    <source>
        <dbReference type="EMBL" id="XDQ27723.1"/>
    </source>
</evidence>
<dbReference type="EMBL" id="CP163435">
    <property type="protein sequence ID" value="XDQ27723.1"/>
    <property type="molecule type" value="Genomic_DNA"/>
</dbReference>
<organism evidence="3">
    <name type="scientific">Streptomyces sp. R21</name>
    <dbReference type="NCBI Taxonomy" id="3238627"/>
    <lineage>
        <taxon>Bacteria</taxon>
        <taxon>Bacillati</taxon>
        <taxon>Actinomycetota</taxon>
        <taxon>Actinomycetes</taxon>
        <taxon>Kitasatosporales</taxon>
        <taxon>Streptomycetaceae</taxon>
        <taxon>Streptomyces</taxon>
    </lineage>
</organism>
<dbReference type="AlphaFoldDB" id="A0AB39PD63"/>
<evidence type="ECO:0000256" key="2">
    <source>
        <dbReference type="SAM" id="Phobius"/>
    </source>
</evidence>
<feature type="region of interest" description="Disordered" evidence="1">
    <location>
        <begin position="384"/>
        <end position="405"/>
    </location>
</feature>
<name>A0AB39PD63_9ACTN</name>
<dbReference type="RefSeq" id="WP_369235080.1">
    <property type="nucleotide sequence ID" value="NZ_CP163435.1"/>
</dbReference>
<keyword evidence="2" id="KW-0812">Transmembrane</keyword>